<evidence type="ECO:0000256" key="6">
    <source>
        <dbReference type="ARBA" id="ARBA00023242"/>
    </source>
</evidence>
<evidence type="ECO:0000256" key="4">
    <source>
        <dbReference type="ARBA" id="ARBA00023125"/>
    </source>
</evidence>
<dbReference type="InterPro" id="IPR009057">
    <property type="entry name" value="Homeodomain-like_sf"/>
</dbReference>
<keyword evidence="11" id="KW-1185">Reference proteome</keyword>
<dbReference type="GO" id="GO:0005634">
    <property type="term" value="C:nucleus"/>
    <property type="evidence" value="ECO:0007669"/>
    <property type="project" value="UniProtKB-SubCell"/>
</dbReference>
<feature type="region of interest" description="Disordered" evidence="7">
    <location>
        <begin position="40"/>
        <end position="64"/>
    </location>
</feature>
<keyword evidence="5" id="KW-0804">Transcription</keyword>
<dbReference type="Proteomes" id="UP000594263">
    <property type="component" value="Unplaced"/>
</dbReference>
<dbReference type="AlphaFoldDB" id="A0A7N0V9Q1"/>
<dbReference type="FunFam" id="1.10.10.60:FF:000010">
    <property type="entry name" value="Transcriptional activator Myb isoform A"/>
    <property type="match status" value="1"/>
</dbReference>
<evidence type="ECO:0000256" key="2">
    <source>
        <dbReference type="ARBA" id="ARBA00022737"/>
    </source>
</evidence>
<keyword evidence="2" id="KW-0677">Repeat</keyword>
<sequence>MAPYFWLANRNGEEKENEKEKDRILGDRWWWPGDDISAVEGEISENGEEGGDKLRRGPWSPEEDDQLRKLVKKNGRRNWSKLGSFMNRTGKSCRLRWHNHLKPGVVPVTLGPITPQEDKVIVTMHKRVGNRWSLIAQKLPGRTDNQVKNRWNSTLRRRRQHALNQQQQRKATGRATAPWANRVKPGPDLGGGCGSLAGPGRVSGPERLQYFGCIEGARSLMHPVSPPEPEVRPFPCMAPPAPASEPSSVIAQLKGVVEGICQEELKLRNSML</sequence>
<dbReference type="InterPro" id="IPR001005">
    <property type="entry name" value="SANT/Myb"/>
</dbReference>
<reference evidence="10" key="1">
    <citation type="submission" date="2021-01" db="UniProtKB">
        <authorList>
            <consortium name="EnsemblPlants"/>
        </authorList>
    </citation>
    <scope>IDENTIFICATION</scope>
</reference>
<comment type="subcellular location">
    <subcellularLocation>
        <location evidence="1">Nucleus</location>
    </subcellularLocation>
</comment>
<evidence type="ECO:0000256" key="3">
    <source>
        <dbReference type="ARBA" id="ARBA00023015"/>
    </source>
</evidence>
<dbReference type="PROSITE" id="PS51294">
    <property type="entry name" value="HTH_MYB"/>
    <property type="match status" value="2"/>
</dbReference>
<dbReference type="CDD" id="cd00167">
    <property type="entry name" value="SANT"/>
    <property type="match status" value="2"/>
</dbReference>
<proteinExistence type="predicted"/>
<evidence type="ECO:0000256" key="5">
    <source>
        <dbReference type="ARBA" id="ARBA00023163"/>
    </source>
</evidence>
<feature type="domain" description="Myb-like" evidence="8">
    <location>
        <begin position="51"/>
        <end position="101"/>
    </location>
</feature>
<keyword evidence="6" id="KW-0539">Nucleus</keyword>
<name>A0A7N0V9Q1_KALFE</name>
<dbReference type="SUPFAM" id="SSF46689">
    <property type="entry name" value="Homeodomain-like"/>
    <property type="match status" value="1"/>
</dbReference>
<dbReference type="OMA" id="TAPWANR"/>
<evidence type="ECO:0000256" key="1">
    <source>
        <dbReference type="ARBA" id="ARBA00004123"/>
    </source>
</evidence>
<evidence type="ECO:0000313" key="11">
    <source>
        <dbReference type="Proteomes" id="UP000594263"/>
    </source>
</evidence>
<keyword evidence="3" id="KW-0805">Transcription regulation</keyword>
<feature type="domain" description="HTH myb-type" evidence="9">
    <location>
        <begin position="111"/>
        <end position="159"/>
    </location>
</feature>
<dbReference type="InterPro" id="IPR017930">
    <property type="entry name" value="Myb_dom"/>
</dbReference>
<keyword evidence="4" id="KW-0238">DNA-binding</keyword>
<dbReference type="Gramene" id="Kaladp0266s0005.1.v1.1">
    <property type="protein sequence ID" value="Kaladp0266s0005.1.v1.1"/>
    <property type="gene ID" value="Kaladp0266s0005.v1.1"/>
</dbReference>
<dbReference type="Gene3D" id="1.10.10.60">
    <property type="entry name" value="Homeodomain-like"/>
    <property type="match status" value="2"/>
</dbReference>
<dbReference type="PANTHER" id="PTHR47995">
    <property type="entry name" value="TRANSCRIPTION FACTOR MYB33-RELATED"/>
    <property type="match status" value="1"/>
</dbReference>
<feature type="region of interest" description="Disordered" evidence="7">
    <location>
        <begin position="159"/>
        <end position="187"/>
    </location>
</feature>
<dbReference type="PANTHER" id="PTHR47995:SF18">
    <property type="entry name" value="TRANSCRIPTION FACTOR MYB65"/>
    <property type="match status" value="1"/>
</dbReference>
<protein>
    <submittedName>
        <fullName evidence="10">Uncharacterized protein</fullName>
    </submittedName>
</protein>
<evidence type="ECO:0000256" key="7">
    <source>
        <dbReference type="SAM" id="MobiDB-lite"/>
    </source>
</evidence>
<dbReference type="EnsemblPlants" id="Kaladp0266s0005.1.v1.1">
    <property type="protein sequence ID" value="Kaladp0266s0005.1.v1.1"/>
    <property type="gene ID" value="Kaladp0266s0005.v1.1"/>
</dbReference>
<accession>A0A7N0V9Q1</accession>
<dbReference type="SMART" id="SM00717">
    <property type="entry name" value="SANT"/>
    <property type="match status" value="2"/>
</dbReference>
<dbReference type="PROSITE" id="PS50090">
    <property type="entry name" value="MYB_LIKE"/>
    <property type="match status" value="2"/>
</dbReference>
<dbReference type="Pfam" id="PF00249">
    <property type="entry name" value="Myb_DNA-binding"/>
    <property type="match status" value="2"/>
</dbReference>
<evidence type="ECO:0000313" key="10">
    <source>
        <dbReference type="EnsemblPlants" id="Kaladp0266s0005.1.v1.1"/>
    </source>
</evidence>
<organism evidence="10 11">
    <name type="scientific">Kalanchoe fedtschenkoi</name>
    <name type="common">Lavender scallops</name>
    <name type="synonym">South American air plant</name>
    <dbReference type="NCBI Taxonomy" id="63787"/>
    <lineage>
        <taxon>Eukaryota</taxon>
        <taxon>Viridiplantae</taxon>
        <taxon>Streptophyta</taxon>
        <taxon>Embryophyta</taxon>
        <taxon>Tracheophyta</taxon>
        <taxon>Spermatophyta</taxon>
        <taxon>Magnoliopsida</taxon>
        <taxon>eudicotyledons</taxon>
        <taxon>Gunneridae</taxon>
        <taxon>Pentapetalae</taxon>
        <taxon>Saxifragales</taxon>
        <taxon>Crassulaceae</taxon>
        <taxon>Kalanchoe</taxon>
    </lineage>
</organism>
<feature type="domain" description="Myb-like" evidence="8">
    <location>
        <begin position="111"/>
        <end position="155"/>
    </location>
</feature>
<evidence type="ECO:0000259" key="8">
    <source>
        <dbReference type="PROSITE" id="PS50090"/>
    </source>
</evidence>
<feature type="domain" description="HTH myb-type" evidence="9">
    <location>
        <begin position="51"/>
        <end position="105"/>
    </location>
</feature>
<evidence type="ECO:0000259" key="9">
    <source>
        <dbReference type="PROSITE" id="PS51294"/>
    </source>
</evidence>
<dbReference type="GO" id="GO:0003677">
    <property type="term" value="F:DNA binding"/>
    <property type="evidence" value="ECO:0007669"/>
    <property type="project" value="UniProtKB-KW"/>
</dbReference>